<dbReference type="PROSITE" id="PS50887">
    <property type="entry name" value="GGDEF"/>
    <property type="match status" value="1"/>
</dbReference>
<dbReference type="InterPro" id="IPR000160">
    <property type="entry name" value="GGDEF_dom"/>
</dbReference>
<feature type="region of interest" description="Disordered" evidence="1">
    <location>
        <begin position="692"/>
        <end position="719"/>
    </location>
</feature>
<dbReference type="InterPro" id="IPR043128">
    <property type="entry name" value="Rev_trsase/Diguanyl_cyclase"/>
</dbReference>
<dbReference type="PANTHER" id="PTHR45138">
    <property type="entry name" value="REGULATORY COMPONENTS OF SENSORY TRANSDUCTION SYSTEM"/>
    <property type="match status" value="1"/>
</dbReference>
<dbReference type="NCBIfam" id="TIGR00254">
    <property type="entry name" value="GGDEF"/>
    <property type="match status" value="1"/>
</dbReference>
<sequence>MSVRARVAVALVVAAVVPILGVFGVVGVLLPSSVGFKDEQRLHEAATATASLLARDCEAVAERAALVASQLLVAVSTTPDGSREPDVIAREAAQGVTERLAQDGWLLLVLDAQGQVVVAQGAEPGQQVDAGVADDRSCSEGALGSPASLTARTGFAGENSEGQPEGLGSVVVSAPVDEAYLASLGEQVGLTGRLGVVADGALVASGGDSPLGREEGDERELAAEREELEQELVTEASSPRLLQDDVVNIVGDTVGDQPFVVAATPLGDVEVVAVGRAPTSIDRNLALAFVATAFGTAALVWLLSASLTRPLTELAELARRIAAGDDLPAEASTDGAADADADVQGVSAVLGSLARDLRASEADAQRRRGAFLDAFGRFGDALQQTHDRDGLLQTVLQAALLAADAPMGLALHHDRSSRLSKRELSLRARSRGDGPTTLDDLTRRTLLEVAERALLERTVIEVPGDDERGPVLAVPLGSSSRPLGAVVVAREVGEPGYDAVAFEAIGALAGNAGTALANIKEHQEVERLSVTDPLTGVNNFRHLSTMLAREMERATRFGHPLGVLMLDIDRFKPVNDTYGHAAGDAVLRELARRVKECVREVDTVARYGGEEFALLLPETDLDGAERLAGRVLTAIRSERFRLPDGTLRQITASMGVAGFPHHGDTATAVMGAADAALYRAKTGGRDRVEVARSPEELTAGSAPSAGGPGLGSPERDLAP</sequence>
<dbReference type="SUPFAM" id="SSF55073">
    <property type="entry name" value="Nucleotide cyclase"/>
    <property type="match status" value="1"/>
</dbReference>
<evidence type="ECO:0000259" key="3">
    <source>
        <dbReference type="PROSITE" id="PS50887"/>
    </source>
</evidence>
<dbReference type="Gene3D" id="6.10.340.10">
    <property type="match status" value="1"/>
</dbReference>
<dbReference type="GO" id="GO:0052621">
    <property type="term" value="F:diguanylate cyclase activity"/>
    <property type="evidence" value="ECO:0007669"/>
    <property type="project" value="UniProtKB-EC"/>
</dbReference>
<dbReference type="Gene3D" id="3.30.70.270">
    <property type="match status" value="1"/>
</dbReference>
<dbReference type="RefSeq" id="WP_340294874.1">
    <property type="nucleotide sequence ID" value="NZ_JBBEOI010000187.1"/>
</dbReference>
<keyword evidence="2" id="KW-1133">Transmembrane helix</keyword>
<protein>
    <submittedName>
        <fullName evidence="4">Diguanylate cyclase</fullName>
        <ecNumber evidence="4">2.7.7.65</ecNumber>
    </submittedName>
</protein>
<organism evidence="4 5">
    <name type="scientific">Aquipuribacter hungaricus</name>
    <dbReference type="NCBI Taxonomy" id="545624"/>
    <lineage>
        <taxon>Bacteria</taxon>
        <taxon>Bacillati</taxon>
        <taxon>Actinomycetota</taxon>
        <taxon>Actinomycetes</taxon>
        <taxon>Micrococcales</taxon>
        <taxon>Intrasporangiaceae</taxon>
        <taxon>Aquipuribacter</taxon>
    </lineage>
</organism>
<dbReference type="EMBL" id="JBHRWW010000001">
    <property type="protein sequence ID" value="MFC3686927.1"/>
    <property type="molecule type" value="Genomic_DNA"/>
</dbReference>
<dbReference type="EC" id="2.7.7.65" evidence="4"/>
<feature type="transmembrane region" description="Helical" evidence="2">
    <location>
        <begin position="6"/>
        <end position="30"/>
    </location>
</feature>
<keyword evidence="4" id="KW-0808">Transferase</keyword>
<name>A0ABV7WBV0_9MICO</name>
<dbReference type="SUPFAM" id="SSF55781">
    <property type="entry name" value="GAF domain-like"/>
    <property type="match status" value="1"/>
</dbReference>
<evidence type="ECO:0000313" key="4">
    <source>
        <dbReference type="EMBL" id="MFC3686927.1"/>
    </source>
</evidence>
<gene>
    <name evidence="4" type="ORF">ACFOLH_01070</name>
</gene>
<dbReference type="InterPro" id="IPR029016">
    <property type="entry name" value="GAF-like_dom_sf"/>
</dbReference>
<evidence type="ECO:0000256" key="1">
    <source>
        <dbReference type="SAM" id="MobiDB-lite"/>
    </source>
</evidence>
<comment type="caution">
    <text evidence="4">The sequence shown here is derived from an EMBL/GenBank/DDBJ whole genome shotgun (WGS) entry which is preliminary data.</text>
</comment>
<dbReference type="InterPro" id="IPR029787">
    <property type="entry name" value="Nucleotide_cyclase"/>
</dbReference>
<evidence type="ECO:0000256" key="2">
    <source>
        <dbReference type="SAM" id="Phobius"/>
    </source>
</evidence>
<dbReference type="Proteomes" id="UP001595685">
    <property type="component" value="Unassembled WGS sequence"/>
</dbReference>
<keyword evidence="5" id="KW-1185">Reference proteome</keyword>
<dbReference type="SMART" id="SM00267">
    <property type="entry name" value="GGDEF"/>
    <property type="match status" value="1"/>
</dbReference>
<keyword evidence="2" id="KW-0812">Transmembrane</keyword>
<reference evidence="5" key="1">
    <citation type="journal article" date="2019" name="Int. J. Syst. Evol. Microbiol.">
        <title>The Global Catalogue of Microorganisms (GCM) 10K type strain sequencing project: providing services to taxonomists for standard genome sequencing and annotation.</title>
        <authorList>
            <consortium name="The Broad Institute Genomics Platform"/>
            <consortium name="The Broad Institute Genome Sequencing Center for Infectious Disease"/>
            <person name="Wu L."/>
            <person name="Ma J."/>
        </authorList>
    </citation>
    <scope>NUCLEOTIDE SEQUENCE [LARGE SCALE GENOMIC DNA]</scope>
    <source>
        <strain evidence="5">NCAIM B.02333</strain>
    </source>
</reference>
<feature type="domain" description="GGDEF" evidence="3">
    <location>
        <begin position="559"/>
        <end position="693"/>
    </location>
</feature>
<dbReference type="Pfam" id="PF00990">
    <property type="entry name" value="GGDEF"/>
    <property type="match status" value="1"/>
</dbReference>
<keyword evidence="2" id="KW-0472">Membrane</keyword>
<proteinExistence type="predicted"/>
<dbReference type="PANTHER" id="PTHR45138:SF9">
    <property type="entry name" value="DIGUANYLATE CYCLASE DGCM-RELATED"/>
    <property type="match status" value="1"/>
</dbReference>
<dbReference type="InterPro" id="IPR050469">
    <property type="entry name" value="Diguanylate_Cyclase"/>
</dbReference>
<dbReference type="CDD" id="cd01949">
    <property type="entry name" value="GGDEF"/>
    <property type="match status" value="1"/>
</dbReference>
<evidence type="ECO:0000313" key="5">
    <source>
        <dbReference type="Proteomes" id="UP001595685"/>
    </source>
</evidence>
<accession>A0ABV7WBV0</accession>
<dbReference type="Gene3D" id="3.30.450.40">
    <property type="match status" value="1"/>
</dbReference>
<keyword evidence="4" id="KW-0548">Nucleotidyltransferase</keyword>